<protein>
    <submittedName>
        <fullName evidence="1">Uncharacterized protein</fullName>
    </submittedName>
</protein>
<organism evidence="1">
    <name type="scientific">Ensete ventricosum</name>
    <name type="common">Abyssinian banana</name>
    <name type="synonym">Musa ensete</name>
    <dbReference type="NCBI Taxonomy" id="4639"/>
    <lineage>
        <taxon>Eukaryota</taxon>
        <taxon>Viridiplantae</taxon>
        <taxon>Streptophyta</taxon>
        <taxon>Embryophyta</taxon>
        <taxon>Tracheophyta</taxon>
        <taxon>Spermatophyta</taxon>
        <taxon>Magnoliopsida</taxon>
        <taxon>Liliopsida</taxon>
        <taxon>Zingiberales</taxon>
        <taxon>Musaceae</taxon>
        <taxon>Ensete</taxon>
    </lineage>
</organism>
<accession>A0A444EA85</accession>
<evidence type="ECO:0000313" key="1">
    <source>
        <dbReference type="EMBL" id="RZR70470.1"/>
    </source>
</evidence>
<proteinExistence type="predicted"/>
<reference evidence="1" key="1">
    <citation type="journal article" date="2018" name="Data Brief">
        <title>Genome sequence data from 17 accessions of Ensete ventricosum, a staple food crop for millions in Ethiopia.</title>
        <authorList>
            <person name="Yemataw Z."/>
            <person name="Muzemil S."/>
            <person name="Ambachew D."/>
            <person name="Tripathi L."/>
            <person name="Tesfaye K."/>
            <person name="Chala A."/>
            <person name="Farbos A."/>
            <person name="O'Neill P."/>
            <person name="Moore K."/>
            <person name="Grant M."/>
            <person name="Studholme D.J."/>
        </authorList>
    </citation>
    <scope>NUCLEOTIDE SEQUENCE [LARGE SCALE GENOMIC DNA]</scope>
    <source>
        <tissue evidence="1">Leaf</tissue>
    </source>
</reference>
<name>A0A444EA85_ENSVE</name>
<gene>
    <name evidence="1" type="ORF">BHM03_00000078</name>
</gene>
<dbReference type="Pfam" id="PF03732">
    <property type="entry name" value="Retrotrans_gag"/>
    <property type="match status" value="1"/>
</dbReference>
<dbReference type="EMBL" id="KV875441">
    <property type="protein sequence ID" value="RZR70470.1"/>
    <property type="molecule type" value="Genomic_DNA"/>
</dbReference>
<dbReference type="InterPro" id="IPR005162">
    <property type="entry name" value="Retrotrans_gag_dom"/>
</dbReference>
<dbReference type="AlphaFoldDB" id="A0A444EA85"/>
<dbReference type="Proteomes" id="UP000290560">
    <property type="component" value="Unassembled WGS sequence"/>
</dbReference>
<sequence length="72" mass="8060">MWYRRLRPSSISFFDSLAKEFELNFMASSRPKPTATSLLGLTQGNDEPLAQFVGRFAVEIQGMLDAHPSLAI</sequence>